<dbReference type="Pfam" id="PF00069">
    <property type="entry name" value="Pkinase"/>
    <property type="match status" value="1"/>
</dbReference>
<keyword evidence="9" id="KW-1185">Reference proteome</keyword>
<sequence length="739" mass="80707">MEEVHRENLVFATASLRGVPGNARTTASGPSPGDLAGPDVQRRWIPGAVLEYAGVQLTAPPLLDWGDSGDMLWEDSKWRDYRLDVTALSTLTVRLLAWPPDEASEEERRCGVMVLGSVSVDLFDEAGDEDRAYIDLDEGAGELHIDTKFQALEFALPPPGEDDHGERQQTPLGDLVQVAGRSHTTAGVSGRYGMTTCSPDAHPETEAAALQPLCHPFIAPLKFAFRSPEGVNLLCRMGDGGNLFGHLQRERRFPLDKAKFYAAELVCILEYLHGNYVVVSLEPENIWLDPFGHISLCSSGPFGLDSQSEGLRIVPNTPECPAPELLAPGGVQSAMTVRSPRRLRLEPASSGRAPIGYPGSRGSLIANDPRERLGARGGALEIQSHAFFGGVNWQELPLKQVNRYRPGNLKNAFEIEPSTPKGPSRRRFTSDGVLRLSQGILYEEVDFGFGSCSSSSKAYIYRRSIAQTQERAVKDLADRAVPDVEGDDDWDVVWQPASRTLCFQNRLTQEEVPAGRRDSKSCKRAEDHSESDGPSERQSTEALAAALDLGYRSPRFAAQILAAGGGDVAVAQALLEGGALCDFEAGDVHSPPLQGWRECEVGIGHSSTLEPRDFAVPLLRAIRSGNVELAGRDDPDDSEKDGYEEDEGSGEDSGPADPTPTLPPYGMHRFHFHSGQVVQLAMELGHDEMVDLLLEYKLTSICSFCWGAEQRAGIVEWDLYERELIGRTPAKNDPKDISR</sequence>
<dbReference type="Gene3D" id="1.10.510.10">
    <property type="entry name" value="Transferase(Phosphotransferase) domain 1"/>
    <property type="match status" value="1"/>
</dbReference>
<evidence type="ECO:0000256" key="5">
    <source>
        <dbReference type="ARBA" id="ARBA00022840"/>
    </source>
</evidence>
<reference evidence="8 9" key="1">
    <citation type="submission" date="2023-01" db="EMBL/GenBank/DDBJ databases">
        <title>Analysis of 21 Apiospora genomes using comparative genomics revels a genus with tremendous synthesis potential of carbohydrate active enzymes and secondary metabolites.</title>
        <authorList>
            <person name="Sorensen T."/>
        </authorList>
    </citation>
    <scope>NUCLEOTIDE SEQUENCE [LARGE SCALE GENOMIC DNA]</scope>
    <source>
        <strain evidence="8 9">CBS 83171</strain>
    </source>
</reference>
<accession>A0ABR1UXB4</accession>
<dbReference type="InterPro" id="IPR000719">
    <property type="entry name" value="Prot_kinase_dom"/>
</dbReference>
<feature type="compositionally biased region" description="Acidic residues" evidence="6">
    <location>
        <begin position="634"/>
        <end position="650"/>
    </location>
</feature>
<keyword evidence="1" id="KW-0723">Serine/threonine-protein kinase</keyword>
<dbReference type="SMART" id="SM00220">
    <property type="entry name" value="S_TKc"/>
    <property type="match status" value="1"/>
</dbReference>
<evidence type="ECO:0000259" key="7">
    <source>
        <dbReference type="SMART" id="SM00220"/>
    </source>
</evidence>
<dbReference type="EMBL" id="JAQQWM010000005">
    <property type="protein sequence ID" value="KAK8063578.1"/>
    <property type="molecule type" value="Genomic_DNA"/>
</dbReference>
<evidence type="ECO:0000313" key="8">
    <source>
        <dbReference type="EMBL" id="KAK8063578.1"/>
    </source>
</evidence>
<dbReference type="PANTHER" id="PTHR24351">
    <property type="entry name" value="RIBOSOMAL PROTEIN S6 KINASE"/>
    <property type="match status" value="1"/>
</dbReference>
<evidence type="ECO:0000256" key="2">
    <source>
        <dbReference type="ARBA" id="ARBA00022679"/>
    </source>
</evidence>
<dbReference type="Gene3D" id="3.30.200.20">
    <property type="entry name" value="Phosphorylase Kinase, domain 1"/>
    <property type="match status" value="1"/>
</dbReference>
<keyword evidence="3" id="KW-0547">Nucleotide-binding</keyword>
<evidence type="ECO:0000256" key="3">
    <source>
        <dbReference type="ARBA" id="ARBA00022741"/>
    </source>
</evidence>
<keyword evidence="2" id="KW-0808">Transferase</keyword>
<keyword evidence="4" id="KW-0418">Kinase</keyword>
<evidence type="ECO:0000256" key="4">
    <source>
        <dbReference type="ARBA" id="ARBA00022777"/>
    </source>
</evidence>
<feature type="domain" description="Protein kinase" evidence="7">
    <location>
        <begin position="189"/>
        <end position="388"/>
    </location>
</feature>
<protein>
    <recommendedName>
        <fullName evidence="7">Protein kinase domain-containing protein</fullName>
    </recommendedName>
</protein>
<dbReference type="Proteomes" id="UP001446871">
    <property type="component" value="Unassembled WGS sequence"/>
</dbReference>
<organism evidence="8 9">
    <name type="scientific">Apiospora saccharicola</name>
    <dbReference type="NCBI Taxonomy" id="335842"/>
    <lineage>
        <taxon>Eukaryota</taxon>
        <taxon>Fungi</taxon>
        <taxon>Dikarya</taxon>
        <taxon>Ascomycota</taxon>
        <taxon>Pezizomycotina</taxon>
        <taxon>Sordariomycetes</taxon>
        <taxon>Xylariomycetidae</taxon>
        <taxon>Amphisphaeriales</taxon>
        <taxon>Apiosporaceae</taxon>
        <taxon>Apiospora</taxon>
    </lineage>
</organism>
<feature type="compositionally biased region" description="Basic and acidic residues" evidence="6">
    <location>
        <begin position="513"/>
        <end position="539"/>
    </location>
</feature>
<name>A0ABR1UXB4_9PEZI</name>
<proteinExistence type="predicted"/>
<keyword evidence="5" id="KW-0067">ATP-binding</keyword>
<evidence type="ECO:0000256" key="6">
    <source>
        <dbReference type="SAM" id="MobiDB-lite"/>
    </source>
</evidence>
<feature type="region of interest" description="Disordered" evidence="6">
    <location>
        <begin position="512"/>
        <end position="539"/>
    </location>
</feature>
<evidence type="ECO:0000256" key="1">
    <source>
        <dbReference type="ARBA" id="ARBA00022527"/>
    </source>
</evidence>
<dbReference type="InterPro" id="IPR011009">
    <property type="entry name" value="Kinase-like_dom_sf"/>
</dbReference>
<evidence type="ECO:0000313" key="9">
    <source>
        <dbReference type="Proteomes" id="UP001446871"/>
    </source>
</evidence>
<dbReference type="SUPFAM" id="SSF56112">
    <property type="entry name" value="Protein kinase-like (PK-like)"/>
    <property type="match status" value="1"/>
</dbReference>
<gene>
    <name evidence="8" type="ORF">PG996_008230</name>
</gene>
<feature type="region of interest" description="Disordered" evidence="6">
    <location>
        <begin position="627"/>
        <end position="666"/>
    </location>
</feature>
<comment type="caution">
    <text evidence="8">The sequence shown here is derived from an EMBL/GenBank/DDBJ whole genome shotgun (WGS) entry which is preliminary data.</text>
</comment>